<dbReference type="GO" id="GO:0016818">
    <property type="term" value="F:hydrolase activity, acting on acid anhydrides, in phosphorus-containing anhydrides"/>
    <property type="evidence" value="ECO:0007669"/>
    <property type="project" value="InterPro"/>
</dbReference>
<keyword evidence="1" id="KW-0547">Nucleotide-binding</keyword>
<name>A0A413SEC5_9FIRM</name>
<keyword evidence="6" id="KW-0347">Helicase</keyword>
<evidence type="ECO:0000256" key="2">
    <source>
        <dbReference type="ARBA" id="ARBA00022801"/>
    </source>
</evidence>
<dbReference type="Pfam" id="PF13307">
    <property type="entry name" value="Helicase_C_2"/>
    <property type="match status" value="1"/>
</dbReference>
<dbReference type="SUPFAM" id="SSF52540">
    <property type="entry name" value="P-loop containing nucleoside triphosphate hydrolases"/>
    <property type="match status" value="1"/>
</dbReference>
<proteinExistence type="inferred from homology"/>
<dbReference type="SMART" id="SM00491">
    <property type="entry name" value="HELICc2"/>
    <property type="match status" value="1"/>
</dbReference>
<dbReference type="RefSeq" id="WP_118592108.1">
    <property type="nucleotide sequence ID" value="NZ_QSFP01000018.1"/>
</dbReference>
<dbReference type="GO" id="GO:0005524">
    <property type="term" value="F:ATP binding"/>
    <property type="evidence" value="ECO:0007669"/>
    <property type="project" value="UniProtKB-KW"/>
</dbReference>
<comment type="similarity">
    <text evidence="4">Belongs to the helicase family. DinG subfamily.</text>
</comment>
<gene>
    <name evidence="6" type="ORF">DW927_14265</name>
</gene>
<dbReference type="GO" id="GO:0006139">
    <property type="term" value="P:nucleobase-containing compound metabolic process"/>
    <property type="evidence" value="ECO:0007669"/>
    <property type="project" value="InterPro"/>
</dbReference>
<reference evidence="6 7" key="1">
    <citation type="submission" date="2018-08" db="EMBL/GenBank/DDBJ databases">
        <title>A genome reference for cultivated species of the human gut microbiota.</title>
        <authorList>
            <person name="Zou Y."/>
            <person name="Xue W."/>
            <person name="Luo G."/>
        </authorList>
    </citation>
    <scope>NUCLEOTIDE SEQUENCE [LARGE SCALE GENOMIC DNA]</scope>
    <source>
        <strain evidence="6 7">AM43-11</strain>
    </source>
</reference>
<evidence type="ECO:0000313" key="7">
    <source>
        <dbReference type="Proteomes" id="UP000284465"/>
    </source>
</evidence>
<organism evidence="6 7">
    <name type="scientific">Roseburia intestinalis</name>
    <dbReference type="NCBI Taxonomy" id="166486"/>
    <lineage>
        <taxon>Bacteria</taxon>
        <taxon>Bacillati</taxon>
        <taxon>Bacillota</taxon>
        <taxon>Clostridia</taxon>
        <taxon>Lachnospirales</taxon>
        <taxon>Lachnospiraceae</taxon>
        <taxon>Roseburia</taxon>
    </lineage>
</organism>
<dbReference type="InterPro" id="IPR014013">
    <property type="entry name" value="Helic_SF1/SF2_ATP-bd_DinG/Rad3"/>
</dbReference>
<dbReference type="PROSITE" id="PS51193">
    <property type="entry name" value="HELICASE_ATP_BIND_2"/>
    <property type="match status" value="1"/>
</dbReference>
<sequence length="669" mass="77001">MAKSAEELLIYLFDEILPKHGMNLRVKQKELSLEMLRALQENKLALCEAEVGTGKTHTYILALTVHNIYSDKKIPAVISTSTIALQKSLTEEYIPQISGILLEHHVINKPLSFVVRKGKRHYVCDSRLKIYETSIKNLQREVDANLILELVRLGEQEFDRIDLDDAVLTPYVKGRINVFRYNKSCPYSLLCRFMNFKKKCMTDNFDFQITNHNYTLADLIGQKQGRKPLFPGYGAMVFDESHKLIDAARQMYSTVWDEQDAEFIVGLSEVSRRTTGMDELTVLRSQLAEYNRQIFDRLAGDLAGNHTREGSRIEIVIGSMEKIYIRHMAKALEQLPLSYQENSGQKMRMQGLKKRCQELTDKLTVFLNSGNSICWMEKRENGRLALCAVPMELEQVLFRDIWSRPIPVIITSGTMSVRSDFSHFKRMTGLSFAALSRIMETSKPSPFDFQSNGLLYIPERMPFPNIRDDSYIQAVMAEILQIVSAAHGHTLILFTSYWLMERVFYGLKEQLSDYPLFLMGRGRLDVISSFRRSGNGVLFASDSAGEEIDLAGDILSSLIVVKLPFPVPDPVMEYQRNLYEDFDLYRRDIIIPEMLIKLRQWFGRGIRREKDTAVFSILDSRTSLCGRYRAEILNTLPTMPVTDRLMDVEDFIIRKKTDSYFMDKENAIA</sequence>
<dbReference type="Gene3D" id="3.40.50.300">
    <property type="entry name" value="P-loop containing nucleotide triphosphate hydrolases"/>
    <property type="match status" value="2"/>
</dbReference>
<dbReference type="EMBL" id="QSFP01000018">
    <property type="protein sequence ID" value="RHA65531.1"/>
    <property type="molecule type" value="Genomic_DNA"/>
</dbReference>
<dbReference type="InterPro" id="IPR045028">
    <property type="entry name" value="DinG/Rad3-like"/>
</dbReference>
<feature type="domain" description="Helicase ATP-binding" evidence="5">
    <location>
        <begin position="14"/>
        <end position="295"/>
    </location>
</feature>
<evidence type="ECO:0000313" key="6">
    <source>
        <dbReference type="EMBL" id="RHA65531.1"/>
    </source>
</evidence>
<dbReference type="PANTHER" id="PTHR11472">
    <property type="entry name" value="DNA REPAIR DEAD HELICASE RAD3/XP-D SUBFAMILY MEMBER"/>
    <property type="match status" value="1"/>
</dbReference>
<comment type="caution">
    <text evidence="6">The sequence shown here is derived from an EMBL/GenBank/DDBJ whole genome shotgun (WGS) entry which is preliminary data.</text>
</comment>
<dbReference type="GO" id="GO:0003676">
    <property type="term" value="F:nucleic acid binding"/>
    <property type="evidence" value="ECO:0007669"/>
    <property type="project" value="InterPro"/>
</dbReference>
<dbReference type="PANTHER" id="PTHR11472:SF34">
    <property type="entry name" value="REGULATOR OF TELOMERE ELONGATION HELICASE 1"/>
    <property type="match status" value="1"/>
</dbReference>
<dbReference type="InterPro" id="IPR006555">
    <property type="entry name" value="ATP-dep_Helicase_C"/>
</dbReference>
<dbReference type="Proteomes" id="UP000284465">
    <property type="component" value="Unassembled WGS sequence"/>
</dbReference>
<keyword evidence="2" id="KW-0378">Hydrolase</keyword>
<evidence type="ECO:0000259" key="5">
    <source>
        <dbReference type="PROSITE" id="PS51193"/>
    </source>
</evidence>
<dbReference type="InterPro" id="IPR027417">
    <property type="entry name" value="P-loop_NTPase"/>
</dbReference>
<protein>
    <submittedName>
        <fullName evidence="6">ATP-dependent DNA helicase</fullName>
    </submittedName>
</protein>
<evidence type="ECO:0000256" key="1">
    <source>
        <dbReference type="ARBA" id="ARBA00022741"/>
    </source>
</evidence>
<accession>A0A413SEC5</accession>
<evidence type="ECO:0000256" key="4">
    <source>
        <dbReference type="ARBA" id="ARBA00038058"/>
    </source>
</evidence>
<evidence type="ECO:0000256" key="3">
    <source>
        <dbReference type="ARBA" id="ARBA00022840"/>
    </source>
</evidence>
<keyword evidence="3" id="KW-0067">ATP-binding</keyword>
<dbReference type="AlphaFoldDB" id="A0A413SEC5"/>
<dbReference type="GO" id="GO:0003678">
    <property type="term" value="F:DNA helicase activity"/>
    <property type="evidence" value="ECO:0007669"/>
    <property type="project" value="TreeGrafter"/>
</dbReference>